<feature type="domain" description="PiggyBac transposable element-derived protein" evidence="3">
    <location>
        <begin position="63"/>
        <end position="434"/>
    </location>
</feature>
<sequence length="656" mass="74846">MNSGLEEDGYLSDESDAENEPIVDPSGFKRVSPVEPDLDRRRQTFPFVGSKAGLTDDVYTPTDPVDAYETFMTTEVVQFIADCTNKRVKVFLNTKRRRVVNGLVWKDVTVNDIYTYLALVKLMGLIKLPGISNYWEHGPLLGGSKVFCAKVMSRNRFMSIQKFLRFSDPGEVNKKNPRTRIEPFLDLLRERCQMVLHPGSEVTVDESLLLWKGLLKFKQCNRSKRARFGIKVYFNCPAAEKWQGYSWAFEIFYGKESNLAVPPDAAHLSKSEKAVVHMMLGLLGTWRQVYADNWFCSLALAEYLYTKHQTYMTGIVRQGRGRGPPKFLQDERLQKKSSSFVRKYHILMCKYEDRKTIYSITTKFEARVLKKDKRYFRGHTFWKLPLQIDHYNKSMGAVDLCDQLLQPYSSGRRSLAWFKKFGLHMIDRMVLNSYKLYKNTQGYTYKKTSMEFNIDVISQVLKKYNPGAKKIIEKHEKVLKVRSDNRLAVKLQREQDVPAPVADQAPPPAAASSPAAAQAGRVDPPPPVALPAPGDSSSDERTSDNGFHLLTNKPSTAKKSYPRVKCRECYIQNKRQDTRKICKACPDHPGLCSPACFQAYHARKYPAQRSPRPEATVMPRQKRRASPSSAPSRSLRSRVQPAPLTEPEISSSSTDN</sequence>
<dbReference type="AlphaFoldDB" id="A0AAV2RH13"/>
<keyword evidence="5" id="KW-1185">Reference proteome</keyword>
<comment type="caution">
    <text evidence="4">The sequence shown here is derived from an EMBL/GenBank/DDBJ whole genome shotgun (WGS) entry which is preliminary data.</text>
</comment>
<accession>A0AAV2RH13</accession>
<evidence type="ECO:0008006" key="6">
    <source>
        <dbReference type="Google" id="ProtNLM"/>
    </source>
</evidence>
<evidence type="ECO:0000313" key="5">
    <source>
        <dbReference type="Proteomes" id="UP001497623"/>
    </source>
</evidence>
<gene>
    <name evidence="4" type="ORF">MNOR_LOCUS24597</name>
</gene>
<feature type="compositionally biased region" description="Acidic residues" evidence="1">
    <location>
        <begin position="1"/>
        <end position="21"/>
    </location>
</feature>
<dbReference type="Pfam" id="PF13842">
    <property type="entry name" value="zf-Tnp_2"/>
    <property type="match status" value="1"/>
</dbReference>
<evidence type="ECO:0000259" key="3">
    <source>
        <dbReference type="Pfam" id="PF13843"/>
    </source>
</evidence>
<evidence type="ECO:0000256" key="1">
    <source>
        <dbReference type="SAM" id="MobiDB-lite"/>
    </source>
</evidence>
<feature type="region of interest" description="Disordered" evidence="1">
    <location>
        <begin position="491"/>
        <end position="556"/>
    </location>
</feature>
<feature type="compositionally biased region" description="Low complexity" evidence="1">
    <location>
        <begin position="626"/>
        <end position="638"/>
    </location>
</feature>
<reference evidence="4 5" key="1">
    <citation type="submission" date="2024-05" db="EMBL/GenBank/DDBJ databases">
        <authorList>
            <person name="Wallberg A."/>
        </authorList>
    </citation>
    <scope>NUCLEOTIDE SEQUENCE [LARGE SCALE GENOMIC DNA]</scope>
</reference>
<protein>
    <recommendedName>
        <fullName evidence="6">PiggyBac transposable element-derived protein domain-containing protein</fullName>
    </recommendedName>
</protein>
<feature type="domain" description="PiggyBac transposable element-derived protein 4 C-terminal zinc-finger" evidence="2">
    <location>
        <begin position="562"/>
        <end position="601"/>
    </location>
</feature>
<dbReference type="Proteomes" id="UP001497623">
    <property type="component" value="Unassembled WGS sequence"/>
</dbReference>
<name>A0AAV2RH13_MEGNR</name>
<dbReference type="Pfam" id="PF13843">
    <property type="entry name" value="DDE_Tnp_1_7"/>
    <property type="match status" value="1"/>
</dbReference>
<feature type="compositionally biased region" description="Low complexity" evidence="1">
    <location>
        <begin position="497"/>
        <end position="519"/>
    </location>
</feature>
<feature type="region of interest" description="Disordered" evidence="1">
    <location>
        <begin position="1"/>
        <end position="35"/>
    </location>
</feature>
<evidence type="ECO:0000313" key="4">
    <source>
        <dbReference type="EMBL" id="CAL4124551.1"/>
    </source>
</evidence>
<proteinExistence type="predicted"/>
<dbReference type="PANTHER" id="PTHR46599">
    <property type="entry name" value="PIGGYBAC TRANSPOSABLE ELEMENT-DERIVED PROTEIN 4"/>
    <property type="match status" value="1"/>
</dbReference>
<evidence type="ECO:0000259" key="2">
    <source>
        <dbReference type="Pfam" id="PF13842"/>
    </source>
</evidence>
<dbReference type="InterPro" id="IPR032718">
    <property type="entry name" value="PGBD4_Znf_C"/>
</dbReference>
<dbReference type="PANTHER" id="PTHR46599:SF3">
    <property type="entry name" value="PIGGYBAC TRANSPOSABLE ELEMENT-DERIVED PROTEIN 4"/>
    <property type="match status" value="1"/>
</dbReference>
<organism evidence="4 5">
    <name type="scientific">Meganyctiphanes norvegica</name>
    <name type="common">Northern krill</name>
    <name type="synonym">Thysanopoda norvegica</name>
    <dbReference type="NCBI Taxonomy" id="48144"/>
    <lineage>
        <taxon>Eukaryota</taxon>
        <taxon>Metazoa</taxon>
        <taxon>Ecdysozoa</taxon>
        <taxon>Arthropoda</taxon>
        <taxon>Crustacea</taxon>
        <taxon>Multicrustacea</taxon>
        <taxon>Malacostraca</taxon>
        <taxon>Eumalacostraca</taxon>
        <taxon>Eucarida</taxon>
        <taxon>Euphausiacea</taxon>
        <taxon>Euphausiidae</taxon>
        <taxon>Meganyctiphanes</taxon>
    </lineage>
</organism>
<dbReference type="EMBL" id="CAXKWB010022704">
    <property type="protein sequence ID" value="CAL4124551.1"/>
    <property type="molecule type" value="Genomic_DNA"/>
</dbReference>
<feature type="region of interest" description="Disordered" evidence="1">
    <location>
        <begin position="605"/>
        <end position="656"/>
    </location>
</feature>
<dbReference type="InterPro" id="IPR029526">
    <property type="entry name" value="PGBD"/>
</dbReference>